<evidence type="ECO:0000259" key="9">
    <source>
        <dbReference type="Pfam" id="PF00361"/>
    </source>
</evidence>
<evidence type="ECO:0000313" key="11">
    <source>
        <dbReference type="EMBL" id="SET62774.1"/>
    </source>
</evidence>
<dbReference type="PANTHER" id="PTHR42682:SF4">
    <property type="entry name" value="NADH-UBIQUINONE_PLASTOQUINONE"/>
    <property type="match status" value="1"/>
</dbReference>
<dbReference type="EMBL" id="FOIB01000002">
    <property type="protein sequence ID" value="SET62774.1"/>
    <property type="molecule type" value="Genomic_DNA"/>
</dbReference>
<feature type="transmembrane region" description="Helical" evidence="8">
    <location>
        <begin position="12"/>
        <end position="30"/>
    </location>
</feature>
<dbReference type="RefSeq" id="WP_074951265.1">
    <property type="nucleotide sequence ID" value="NZ_BJXR01000013.1"/>
</dbReference>
<dbReference type="STRING" id="1334629.MFUL124B02_35870"/>
<evidence type="ECO:0000256" key="2">
    <source>
        <dbReference type="ARBA" id="ARBA00022475"/>
    </source>
</evidence>
<dbReference type="GO" id="GO:0005886">
    <property type="term" value="C:plasma membrane"/>
    <property type="evidence" value="ECO:0007669"/>
    <property type="project" value="UniProtKB-SubCell"/>
</dbReference>
<dbReference type="Proteomes" id="UP000183760">
    <property type="component" value="Unassembled WGS sequence"/>
</dbReference>
<feature type="transmembrane region" description="Helical" evidence="8">
    <location>
        <begin position="433"/>
        <end position="452"/>
    </location>
</feature>
<dbReference type="AlphaFoldDB" id="A0A511SWM8"/>
<name>A0A511SWM8_MYXFU</name>
<comment type="subcellular location">
    <subcellularLocation>
        <location evidence="1">Cell membrane</location>
        <topology evidence="1">Multi-pass membrane protein</topology>
    </subcellularLocation>
    <subcellularLocation>
        <location evidence="7">Membrane</location>
        <topology evidence="7">Multi-pass membrane protein</topology>
    </subcellularLocation>
</comment>
<reference evidence="10 13" key="2">
    <citation type="submission" date="2019-07" db="EMBL/GenBank/DDBJ databases">
        <title>Whole genome shotgun sequence of Myxococcus fulvus NBRC 100333.</title>
        <authorList>
            <person name="Hosoyama A."/>
            <person name="Uohara A."/>
            <person name="Ohji S."/>
            <person name="Ichikawa N."/>
        </authorList>
    </citation>
    <scope>NUCLEOTIDE SEQUENCE [LARGE SCALE GENOMIC DNA]</scope>
    <source>
        <strain evidence="10 13">NBRC 100333</strain>
    </source>
</reference>
<proteinExistence type="predicted"/>
<evidence type="ECO:0000313" key="13">
    <source>
        <dbReference type="Proteomes" id="UP000321514"/>
    </source>
</evidence>
<sequence>MSGWEEVPSLLVMATLGVPLVLTVAVMLPATRKGGVLLAPWAALPTVVLGLSAGATVSWPHVLLGMRLYAPDEVTRTYLLFTGVLWLFSGLFARGYLREDGRKASFWGFYLATLVGNVGAVLARDMASFYLFFAMMTFCAYGLVVHSRDERAARAGRVYIIMALVGEVLLLAAFFLIAGTRINLMFDEVPRVVAEAPERTLICVLILAGFGVKVGVLLLHMWLPLAHPVAPAPGSAVLSGTIIKVGVLGWLRFLPLGEASVPEVGQVLVALGLAASFYGVLVGLTQKEAKTVLAYSSISQMGFLTLAVGLALGAPEAAPVLVGAVLVYATHHSLAKGLLFLGAGLVHETGRRGWRAVVVWVGLVWAGLEIAGAPLTSGALAKLSLKSAEAVAHAPEVVPTLLSLAAVGSTLIMARFLVTVLPDAPEQGTRDTGGMWLSWMLLLVVDTVLLVWPPVGSEFLPKLLEPKNVWSSAWPVALGVAVSAVAWRMGRSVPEIPAGDVLWPLSRLVLPGWRLLTRGAEREESKPGELTVRTLRGFARLRDLFLREVSRGEEGLSRLSHVGFLLLVFLGVFLFLLVR</sequence>
<evidence type="ECO:0000256" key="1">
    <source>
        <dbReference type="ARBA" id="ARBA00004651"/>
    </source>
</evidence>
<feature type="transmembrane region" description="Helical" evidence="8">
    <location>
        <begin position="292"/>
        <end position="314"/>
    </location>
</feature>
<feature type="transmembrane region" description="Helical" evidence="8">
    <location>
        <begin position="37"/>
        <end position="57"/>
    </location>
</feature>
<evidence type="ECO:0000313" key="12">
    <source>
        <dbReference type="Proteomes" id="UP000183760"/>
    </source>
</evidence>
<keyword evidence="5" id="KW-0560">Oxidoreductase</keyword>
<keyword evidence="12" id="KW-1185">Reference proteome</keyword>
<dbReference type="Proteomes" id="UP000321514">
    <property type="component" value="Unassembled WGS sequence"/>
</dbReference>
<dbReference type="InterPro" id="IPR052175">
    <property type="entry name" value="ComplexI-like_HydComp"/>
</dbReference>
<organism evidence="10 13">
    <name type="scientific">Myxococcus fulvus</name>
    <dbReference type="NCBI Taxonomy" id="33"/>
    <lineage>
        <taxon>Bacteria</taxon>
        <taxon>Pseudomonadati</taxon>
        <taxon>Myxococcota</taxon>
        <taxon>Myxococcia</taxon>
        <taxon>Myxococcales</taxon>
        <taxon>Cystobacterineae</taxon>
        <taxon>Myxococcaceae</taxon>
        <taxon>Myxococcus</taxon>
    </lineage>
</organism>
<evidence type="ECO:0000256" key="3">
    <source>
        <dbReference type="ARBA" id="ARBA00022692"/>
    </source>
</evidence>
<dbReference type="GO" id="GO:0042773">
    <property type="term" value="P:ATP synthesis coupled electron transport"/>
    <property type="evidence" value="ECO:0007669"/>
    <property type="project" value="InterPro"/>
</dbReference>
<keyword evidence="6 8" id="KW-0472">Membrane</keyword>
<feature type="transmembrane region" description="Helical" evidence="8">
    <location>
        <begin position="320"/>
        <end position="345"/>
    </location>
</feature>
<gene>
    <name evidence="10" type="ORF">MFU01_09840</name>
    <name evidence="11" type="ORF">SAMN05443572_102935</name>
</gene>
<accession>A0A511SWM8</accession>
<feature type="transmembrane region" description="Helical" evidence="8">
    <location>
        <begin position="357"/>
        <end position="381"/>
    </location>
</feature>
<evidence type="ECO:0000256" key="4">
    <source>
        <dbReference type="ARBA" id="ARBA00022989"/>
    </source>
</evidence>
<evidence type="ECO:0000256" key="5">
    <source>
        <dbReference type="ARBA" id="ARBA00023002"/>
    </source>
</evidence>
<keyword evidence="2" id="KW-1003">Cell membrane</keyword>
<comment type="caution">
    <text evidence="10">The sequence shown here is derived from an EMBL/GenBank/DDBJ whole genome shotgun (WGS) entry which is preliminary data.</text>
</comment>
<feature type="transmembrane region" description="Helical" evidence="8">
    <location>
        <begin position="158"/>
        <end position="179"/>
    </location>
</feature>
<feature type="transmembrane region" description="Helical" evidence="8">
    <location>
        <begin position="199"/>
        <end position="223"/>
    </location>
</feature>
<dbReference type="GO" id="GO:0016491">
    <property type="term" value="F:oxidoreductase activity"/>
    <property type="evidence" value="ECO:0007669"/>
    <property type="project" value="UniProtKB-KW"/>
</dbReference>
<feature type="transmembrane region" description="Helical" evidence="8">
    <location>
        <begin position="559"/>
        <end position="578"/>
    </location>
</feature>
<dbReference type="PANTHER" id="PTHR42682">
    <property type="entry name" value="HYDROGENASE-4 COMPONENT F"/>
    <property type="match status" value="1"/>
</dbReference>
<dbReference type="PRINTS" id="PR01437">
    <property type="entry name" value="NUOXDRDTASE4"/>
</dbReference>
<evidence type="ECO:0000313" key="10">
    <source>
        <dbReference type="EMBL" id="GEN05947.1"/>
    </source>
</evidence>
<dbReference type="InterPro" id="IPR001750">
    <property type="entry name" value="ND/Mrp_TM"/>
</dbReference>
<dbReference type="InterPro" id="IPR003918">
    <property type="entry name" value="NADH_UbQ_OxRdtase"/>
</dbReference>
<feature type="transmembrane region" description="Helical" evidence="8">
    <location>
        <begin position="129"/>
        <end position="146"/>
    </location>
</feature>
<feature type="transmembrane region" description="Helical" evidence="8">
    <location>
        <begin position="235"/>
        <end position="253"/>
    </location>
</feature>
<feature type="transmembrane region" description="Helical" evidence="8">
    <location>
        <begin position="77"/>
        <end position="97"/>
    </location>
</feature>
<dbReference type="Pfam" id="PF00361">
    <property type="entry name" value="Proton_antipo_M"/>
    <property type="match status" value="1"/>
</dbReference>
<keyword evidence="3 7" id="KW-0812">Transmembrane</keyword>
<dbReference type="GO" id="GO:0008137">
    <property type="term" value="F:NADH dehydrogenase (ubiquinone) activity"/>
    <property type="evidence" value="ECO:0007669"/>
    <property type="project" value="InterPro"/>
</dbReference>
<dbReference type="EMBL" id="BJXR01000013">
    <property type="protein sequence ID" value="GEN05947.1"/>
    <property type="molecule type" value="Genomic_DNA"/>
</dbReference>
<evidence type="ECO:0000256" key="7">
    <source>
        <dbReference type="RuleBase" id="RU000320"/>
    </source>
</evidence>
<protein>
    <submittedName>
        <fullName evidence="11">Formate hydrogenlyase subunit 3/Multisubunit Na+/H+ antiporter, MnhD subunit</fullName>
    </submittedName>
</protein>
<feature type="transmembrane region" description="Helical" evidence="8">
    <location>
        <begin position="265"/>
        <end position="285"/>
    </location>
</feature>
<dbReference type="OrthoDB" id="9768329at2"/>
<feature type="domain" description="NADH:quinone oxidoreductase/Mrp antiporter transmembrane" evidence="9">
    <location>
        <begin position="123"/>
        <end position="357"/>
    </location>
</feature>
<reference evidence="11 12" key="1">
    <citation type="submission" date="2016-10" db="EMBL/GenBank/DDBJ databases">
        <authorList>
            <person name="Varghese N."/>
            <person name="Submissions S."/>
        </authorList>
    </citation>
    <scope>NUCLEOTIDE SEQUENCE [LARGE SCALE GENOMIC DNA]</scope>
    <source>
        <strain evidence="11 12">DSM 16525</strain>
    </source>
</reference>
<evidence type="ECO:0000256" key="6">
    <source>
        <dbReference type="ARBA" id="ARBA00023136"/>
    </source>
</evidence>
<keyword evidence="4 8" id="KW-1133">Transmembrane helix</keyword>
<evidence type="ECO:0000256" key="8">
    <source>
        <dbReference type="SAM" id="Phobius"/>
    </source>
</evidence>
<feature type="transmembrane region" description="Helical" evidence="8">
    <location>
        <begin position="401"/>
        <end position="421"/>
    </location>
</feature>
<feature type="transmembrane region" description="Helical" evidence="8">
    <location>
        <begin position="104"/>
        <end position="123"/>
    </location>
</feature>